<comment type="subcellular location">
    <subcellularLocation>
        <location evidence="1">Cell membrane</location>
        <topology evidence="1">Multi-pass membrane protein</topology>
    </subcellularLocation>
</comment>
<evidence type="ECO:0000256" key="7">
    <source>
        <dbReference type="ARBA" id="ARBA00022982"/>
    </source>
</evidence>
<dbReference type="EC" id="1.16.1.9" evidence="3"/>
<evidence type="ECO:0000256" key="10">
    <source>
        <dbReference type="ARBA" id="ARBA00023065"/>
    </source>
</evidence>
<dbReference type="InterPro" id="IPR017927">
    <property type="entry name" value="FAD-bd_FR_type"/>
</dbReference>
<evidence type="ECO:0000256" key="13">
    <source>
        <dbReference type="SAM" id="Phobius"/>
    </source>
</evidence>
<feature type="transmembrane region" description="Helical" evidence="13">
    <location>
        <begin position="59"/>
        <end position="77"/>
    </location>
</feature>
<evidence type="ECO:0000256" key="11">
    <source>
        <dbReference type="ARBA" id="ARBA00023136"/>
    </source>
</evidence>
<dbReference type="Pfam" id="PF01794">
    <property type="entry name" value="Ferric_reduct"/>
    <property type="match status" value="1"/>
</dbReference>
<feature type="transmembrane region" description="Helical" evidence="13">
    <location>
        <begin position="144"/>
        <end position="162"/>
    </location>
</feature>
<evidence type="ECO:0000256" key="3">
    <source>
        <dbReference type="ARBA" id="ARBA00012668"/>
    </source>
</evidence>
<name>A0A084AKC8_STACB</name>
<dbReference type="GO" id="GO:0052851">
    <property type="term" value="F:ferric-chelate reductase (NADPH) activity"/>
    <property type="evidence" value="ECO:0007669"/>
    <property type="project" value="UniProtKB-EC"/>
</dbReference>
<evidence type="ECO:0000256" key="9">
    <source>
        <dbReference type="ARBA" id="ARBA00023002"/>
    </source>
</evidence>
<feature type="domain" description="FAD-binding FR-type" evidence="14">
    <location>
        <begin position="326"/>
        <end position="469"/>
    </location>
</feature>
<dbReference type="Pfam" id="PF08030">
    <property type="entry name" value="NAD_binding_6"/>
    <property type="match status" value="1"/>
</dbReference>
<dbReference type="SFLD" id="SFLDS00052">
    <property type="entry name" value="Ferric_Reductase_Domain"/>
    <property type="match status" value="1"/>
</dbReference>
<dbReference type="EMBL" id="KL648688">
    <property type="protein sequence ID" value="KEY65757.1"/>
    <property type="molecule type" value="Genomic_DNA"/>
</dbReference>
<dbReference type="InterPro" id="IPR013121">
    <property type="entry name" value="Fe_red_NAD-bd_6"/>
</dbReference>
<keyword evidence="5" id="KW-1003">Cell membrane</keyword>
<accession>A0A084AKC8</accession>
<dbReference type="OrthoDB" id="4494341at2759"/>
<dbReference type="PANTHER" id="PTHR32361:SF12">
    <property type="entry name" value="PUTATIVE (AFU_ORTHOLOGUE AFUA_1G14340)-RELATED"/>
    <property type="match status" value="1"/>
</dbReference>
<protein>
    <recommendedName>
        <fullName evidence="3">ferric-chelate reductase (NADPH)</fullName>
        <ecNumber evidence="3">1.16.1.9</ecNumber>
    </recommendedName>
</protein>
<dbReference type="PROSITE" id="PS51384">
    <property type="entry name" value="FAD_FR"/>
    <property type="match status" value="1"/>
</dbReference>
<dbReference type="PANTHER" id="PTHR32361">
    <property type="entry name" value="FERRIC/CUPRIC REDUCTASE TRANSMEMBRANE COMPONENT"/>
    <property type="match status" value="1"/>
</dbReference>
<sequence length="622" mass="70396">MDFHRRRVAALESFISTSTLDIRAPAPVEHEIDPTDTIAPYHTALNGVNQPLNLFFVDVLWWTLGIFGFIILAVRIIEITWAQLRHVSTMSAPRDKQTYWKMAQWSWMPGLKKHILYAPLWSKRHNREIRLSSAMNMGTLPSRLHSIIVFVYVGCNIAYMFVLNWANENRFAFCAELRGRSGTLALVNMIPLIIFAGRNNPLITILKISFDTYNLLHRWMGRLVVIEAIIHTIAWAIVAVADGGWEYVNEKLRGDIFINSGFVGTVAMFIILIQSLSPIRHAFYETFLNAHIFLAMVAFACTLIHCVTPHLPVDLPQTPWMVAILSIWFLDRMARMFRLLYSNWSGKGFTDAICEPMPGDVTRVTIRLPRHMNIKPGTHAYLRFWGANPWESHPFSIAWVEHQINSPLPVSEKEPLVALNRPATTTEVSFVIGAQTGMTRKLYNLAKESPTGIRIKAAMEGPYGGHHSLDSYGHVVLFAGSTGITHQTPYVRHLVDGYNAGTVATRRVTLVWIIREYESLEWVRPFMDTILRIPNRKDILRIQVFVTRPQNPKDIVSASSTVKMFPGRPNVPLILVKEVQEQIGSMCVTVCGPGALADDVRGAVRAVQGDSVVDFVEESFTW</sequence>
<evidence type="ECO:0000256" key="6">
    <source>
        <dbReference type="ARBA" id="ARBA00022692"/>
    </source>
</evidence>
<keyword evidence="9" id="KW-0560">Oxidoreductase</keyword>
<dbReference type="GO" id="GO:0006826">
    <property type="term" value="P:iron ion transport"/>
    <property type="evidence" value="ECO:0007669"/>
    <property type="project" value="TreeGrafter"/>
</dbReference>
<dbReference type="InterPro" id="IPR017938">
    <property type="entry name" value="Riboflavin_synthase-like_b-brl"/>
</dbReference>
<dbReference type="CDD" id="cd06186">
    <property type="entry name" value="NOX_Duox_like_FAD_NADP"/>
    <property type="match status" value="1"/>
</dbReference>
<comment type="similarity">
    <text evidence="2">Belongs to the ferric reductase (FRE) family.</text>
</comment>
<dbReference type="SUPFAM" id="SSF52343">
    <property type="entry name" value="Ferredoxin reductase-like, C-terminal NADP-linked domain"/>
    <property type="match status" value="1"/>
</dbReference>
<gene>
    <name evidence="15" type="ORF">S7711_05586</name>
</gene>
<evidence type="ECO:0000256" key="5">
    <source>
        <dbReference type="ARBA" id="ARBA00022475"/>
    </source>
</evidence>
<feature type="transmembrane region" description="Helical" evidence="13">
    <location>
        <begin position="288"/>
        <end position="311"/>
    </location>
</feature>
<proteinExistence type="inferred from homology"/>
<dbReference type="InterPro" id="IPR051410">
    <property type="entry name" value="Ferric/Cupric_Reductase"/>
</dbReference>
<dbReference type="InterPro" id="IPR039261">
    <property type="entry name" value="FNR_nucleotide-bd"/>
</dbReference>
<keyword evidence="8 13" id="KW-1133">Transmembrane helix</keyword>
<dbReference type="GO" id="GO:0006879">
    <property type="term" value="P:intracellular iron ion homeostasis"/>
    <property type="evidence" value="ECO:0007669"/>
    <property type="project" value="TreeGrafter"/>
</dbReference>
<dbReference type="SUPFAM" id="SSF63380">
    <property type="entry name" value="Riboflavin synthase domain-like"/>
    <property type="match status" value="1"/>
</dbReference>
<evidence type="ECO:0000259" key="14">
    <source>
        <dbReference type="PROSITE" id="PS51384"/>
    </source>
</evidence>
<keyword evidence="16" id="KW-1185">Reference proteome</keyword>
<keyword evidence="4" id="KW-0813">Transport</keyword>
<feature type="transmembrane region" description="Helical" evidence="13">
    <location>
        <begin position="219"/>
        <end position="241"/>
    </location>
</feature>
<dbReference type="AlphaFoldDB" id="A0A084AKC8"/>
<evidence type="ECO:0000256" key="4">
    <source>
        <dbReference type="ARBA" id="ARBA00022448"/>
    </source>
</evidence>
<evidence type="ECO:0000313" key="16">
    <source>
        <dbReference type="Proteomes" id="UP000028045"/>
    </source>
</evidence>
<dbReference type="InterPro" id="IPR013130">
    <property type="entry name" value="Fe3_Rdtase_TM_dom"/>
</dbReference>
<reference evidence="15 16" key="1">
    <citation type="journal article" date="2014" name="BMC Genomics">
        <title>Comparative genome sequencing reveals chemotype-specific gene clusters in the toxigenic black mold Stachybotrys.</title>
        <authorList>
            <person name="Semeiks J."/>
            <person name="Borek D."/>
            <person name="Otwinowski Z."/>
            <person name="Grishin N.V."/>
        </authorList>
    </citation>
    <scope>NUCLEOTIDE SEQUENCE [LARGE SCALE GENOMIC DNA]</scope>
    <source>
        <strain evidence="16">CBS 109288 / IBT 7711</strain>
    </source>
</reference>
<feature type="transmembrane region" description="Helical" evidence="13">
    <location>
        <begin position="182"/>
        <end position="198"/>
    </location>
</feature>
<keyword evidence="11 13" id="KW-0472">Membrane</keyword>
<evidence type="ECO:0000256" key="8">
    <source>
        <dbReference type="ARBA" id="ARBA00022989"/>
    </source>
</evidence>
<dbReference type="HOGENOM" id="CLU_010365_3_1_1"/>
<dbReference type="Gene3D" id="3.40.50.80">
    <property type="entry name" value="Nucleotide-binding domain of ferredoxin-NADP reductase (FNR) module"/>
    <property type="match status" value="1"/>
</dbReference>
<dbReference type="Pfam" id="PF08022">
    <property type="entry name" value="FAD_binding_8"/>
    <property type="match status" value="1"/>
</dbReference>
<dbReference type="GO" id="GO:0015677">
    <property type="term" value="P:copper ion import"/>
    <property type="evidence" value="ECO:0007669"/>
    <property type="project" value="TreeGrafter"/>
</dbReference>
<comment type="catalytic activity">
    <reaction evidence="12">
        <text>2 a Fe(II)-siderophore + NADP(+) + H(+) = 2 a Fe(III)-siderophore + NADPH</text>
        <dbReference type="Rhea" id="RHEA:28795"/>
        <dbReference type="Rhea" id="RHEA-COMP:11342"/>
        <dbReference type="Rhea" id="RHEA-COMP:11344"/>
        <dbReference type="ChEBI" id="CHEBI:15378"/>
        <dbReference type="ChEBI" id="CHEBI:29033"/>
        <dbReference type="ChEBI" id="CHEBI:29034"/>
        <dbReference type="ChEBI" id="CHEBI:57783"/>
        <dbReference type="ChEBI" id="CHEBI:58349"/>
        <dbReference type="EC" id="1.16.1.9"/>
    </reaction>
</comment>
<dbReference type="GO" id="GO:0005886">
    <property type="term" value="C:plasma membrane"/>
    <property type="evidence" value="ECO:0007669"/>
    <property type="project" value="UniProtKB-SubCell"/>
</dbReference>
<dbReference type="SFLD" id="SFLDG01168">
    <property type="entry name" value="Ferric_reductase_subgroup_(FRE"/>
    <property type="match status" value="1"/>
</dbReference>
<keyword evidence="10" id="KW-0406">Ion transport</keyword>
<evidence type="ECO:0000256" key="12">
    <source>
        <dbReference type="ARBA" id="ARBA00048483"/>
    </source>
</evidence>
<evidence type="ECO:0000313" key="15">
    <source>
        <dbReference type="EMBL" id="KEY65757.1"/>
    </source>
</evidence>
<keyword evidence="6 13" id="KW-0812">Transmembrane</keyword>
<evidence type="ECO:0000256" key="2">
    <source>
        <dbReference type="ARBA" id="ARBA00006278"/>
    </source>
</evidence>
<feature type="transmembrane region" description="Helical" evidence="13">
    <location>
        <begin position="256"/>
        <end position="276"/>
    </location>
</feature>
<dbReference type="InterPro" id="IPR013112">
    <property type="entry name" value="FAD-bd_8"/>
</dbReference>
<organism evidence="15 16">
    <name type="scientific">Stachybotrys chartarum (strain CBS 109288 / IBT 7711)</name>
    <name type="common">Toxic black mold</name>
    <name type="synonym">Stilbospora chartarum</name>
    <dbReference type="NCBI Taxonomy" id="1280523"/>
    <lineage>
        <taxon>Eukaryota</taxon>
        <taxon>Fungi</taxon>
        <taxon>Dikarya</taxon>
        <taxon>Ascomycota</taxon>
        <taxon>Pezizomycotina</taxon>
        <taxon>Sordariomycetes</taxon>
        <taxon>Hypocreomycetidae</taxon>
        <taxon>Hypocreales</taxon>
        <taxon>Stachybotryaceae</taxon>
        <taxon>Stachybotrys</taxon>
    </lineage>
</organism>
<keyword evidence="7" id="KW-0249">Electron transport</keyword>
<dbReference type="Proteomes" id="UP000028045">
    <property type="component" value="Unassembled WGS sequence"/>
</dbReference>
<evidence type="ECO:0000256" key="1">
    <source>
        <dbReference type="ARBA" id="ARBA00004651"/>
    </source>
</evidence>